<evidence type="ECO:0000256" key="1">
    <source>
        <dbReference type="SAM" id="MobiDB-lite"/>
    </source>
</evidence>
<feature type="region of interest" description="Disordered" evidence="1">
    <location>
        <begin position="550"/>
        <end position="574"/>
    </location>
</feature>
<accession>A0A5M8PBI3</accession>
<dbReference type="Proteomes" id="UP000324767">
    <property type="component" value="Unassembled WGS sequence"/>
</dbReference>
<dbReference type="OrthoDB" id="432483at2759"/>
<organism evidence="2 3">
    <name type="scientific">Lasallia pustulata</name>
    <dbReference type="NCBI Taxonomy" id="136370"/>
    <lineage>
        <taxon>Eukaryota</taxon>
        <taxon>Fungi</taxon>
        <taxon>Dikarya</taxon>
        <taxon>Ascomycota</taxon>
        <taxon>Pezizomycotina</taxon>
        <taxon>Lecanoromycetes</taxon>
        <taxon>OSLEUM clade</taxon>
        <taxon>Umbilicariomycetidae</taxon>
        <taxon>Umbilicariales</taxon>
        <taxon>Umbilicariaceae</taxon>
        <taxon>Lasallia</taxon>
    </lineage>
</organism>
<evidence type="ECO:0008006" key="4">
    <source>
        <dbReference type="Google" id="ProtNLM"/>
    </source>
</evidence>
<dbReference type="EMBL" id="VXIT01000024">
    <property type="protein sequence ID" value="KAA6406611.1"/>
    <property type="molecule type" value="Genomic_DNA"/>
</dbReference>
<name>A0A5M8PBI3_9LECA</name>
<feature type="compositionally biased region" description="Polar residues" evidence="1">
    <location>
        <begin position="591"/>
        <end position="609"/>
    </location>
</feature>
<protein>
    <recommendedName>
        <fullName evidence="4">Fungal N-terminal domain-containing protein</fullName>
    </recommendedName>
</protein>
<evidence type="ECO:0000313" key="3">
    <source>
        <dbReference type="Proteomes" id="UP000324767"/>
    </source>
</evidence>
<reference evidence="2 3" key="1">
    <citation type="submission" date="2019-09" db="EMBL/GenBank/DDBJ databases">
        <title>The hologenome of the rock-dwelling lichen Lasallia pustulata.</title>
        <authorList>
            <person name="Greshake Tzovaras B."/>
            <person name="Segers F."/>
            <person name="Bicker A."/>
            <person name="Dal Grande F."/>
            <person name="Otte J."/>
            <person name="Hankeln T."/>
            <person name="Schmitt I."/>
            <person name="Ebersberger I."/>
        </authorList>
    </citation>
    <scope>NUCLEOTIDE SEQUENCE [LARGE SCALE GENOMIC DNA]</scope>
    <source>
        <strain evidence="2">A1-1</strain>
    </source>
</reference>
<sequence>MLDPLSIAASVAGAVALAGTVSKSVLRVFSSVKGTPDDARHLVASLYTLNIALSQIQQNLLDPGFVSEAGDADVKALGECLLSCTHVFMELERKVDDSGFGSEDHGDLQNTPERTKRPFTDDVLVSFLRRVEAEKATLQLLTSAFTAKVTAGFLYCAKQTESRTRMVNRQLKNISICIEWLVPNVGAVQSKSLVRQPDQPGSLESSVFAASSAYNAAEVVDLLHRSGSSLSLTLKASDETISVIWQPETAPHLEPRSAVSRYTRGPPIYASVGRMKHTDTVVSPATTSIIMKWQNTRRKWRNKFNQDEQGFIAHHPILSSFIDLMFFLELSREDHATSKDLYRDDSKSYKHEFLEDLDEIVLKMNSMNRYILLFEHPHGSTEHILLNILWPAMDEAVRDYCQFAERTLLDTVKRGSKPFQGYMTDAKEVERRALRQGALSNVEAMHVQASSVLTTPAPTPNRLQEKKLGSILTGKEGGSHLLRPTLEPIITSSESATVIQSPTAVQPISSLIKTRLPHFADSLVEVDKGSLSRTSTKRSVGLADTFDSEKGALSRTSTKRSVVLDDPPDTENRPLSAVSVFSAKSGRRSILSSGSAHAENGNSPDTSPPRSVILISPMDKEKWPTSGVSSTDFGMSLPGLEARPVPNMHSIT</sequence>
<gene>
    <name evidence="2" type="ORF">FRX48_09543</name>
</gene>
<dbReference type="AlphaFoldDB" id="A0A5M8PBI3"/>
<proteinExistence type="predicted"/>
<feature type="region of interest" description="Disordered" evidence="1">
    <location>
        <begin position="591"/>
        <end position="652"/>
    </location>
</feature>
<evidence type="ECO:0000313" key="2">
    <source>
        <dbReference type="EMBL" id="KAA6406611.1"/>
    </source>
</evidence>
<comment type="caution">
    <text evidence="2">The sequence shown here is derived from an EMBL/GenBank/DDBJ whole genome shotgun (WGS) entry which is preliminary data.</text>
</comment>